<dbReference type="InterPro" id="IPR035979">
    <property type="entry name" value="RBD_domain_sf"/>
</dbReference>
<sequence>MGEEAPGETGAARVSFPAVLFCCIEDYISSIALSVECNLSSRLRGVQFAHCCNVLFTKAEVLLLLYLPFCLLYSPPPRRSSRSRSRSPARSYRERHENVENPGNNLYVTGLSIRVTEKDLEKYFAKVGEVIEARLVVDPRTRESRGFGFVTMSRVKDADRCIRHLHGSTLEGRIITVEKAKRRRARTPTPGQYLGVRSLRSTRYSQGRHGERGSYDDTRNGGSSRDSRSPYRNGPDSPYRGRSGYHHDSQDRHVGRGSYDDSPRDSRSPSPNARGSPYNQRSRYRHSHGTPSRSRSITPVYTKERR</sequence>
<name>A0ABP1BL27_9BRYO</name>
<organism evidence="4 5">
    <name type="scientific">Sphagnum jensenii</name>
    <dbReference type="NCBI Taxonomy" id="128206"/>
    <lineage>
        <taxon>Eukaryota</taxon>
        <taxon>Viridiplantae</taxon>
        <taxon>Streptophyta</taxon>
        <taxon>Embryophyta</taxon>
        <taxon>Bryophyta</taxon>
        <taxon>Sphagnophytina</taxon>
        <taxon>Sphagnopsida</taxon>
        <taxon>Sphagnales</taxon>
        <taxon>Sphagnaceae</taxon>
        <taxon>Sphagnum</taxon>
    </lineage>
</organism>
<feature type="compositionally biased region" description="Polar residues" evidence="2">
    <location>
        <begin position="289"/>
        <end position="299"/>
    </location>
</feature>
<dbReference type="EMBL" id="OZ023706">
    <property type="protein sequence ID" value="CAK9876282.1"/>
    <property type="molecule type" value="Genomic_DNA"/>
</dbReference>
<proteinExistence type="predicted"/>
<feature type="compositionally biased region" description="Basic and acidic residues" evidence="2">
    <location>
        <begin position="245"/>
        <end position="267"/>
    </location>
</feature>
<evidence type="ECO:0000256" key="1">
    <source>
        <dbReference type="PROSITE-ProRule" id="PRU00176"/>
    </source>
</evidence>
<dbReference type="PROSITE" id="PS50102">
    <property type="entry name" value="RRM"/>
    <property type="match status" value="1"/>
</dbReference>
<reference evidence="4" key="1">
    <citation type="submission" date="2024-03" db="EMBL/GenBank/DDBJ databases">
        <authorList>
            <consortium name="ELIXIR-Norway"/>
            <consortium name="Elixir Norway"/>
        </authorList>
    </citation>
    <scope>NUCLEOTIDE SEQUENCE</scope>
</reference>
<dbReference type="InterPro" id="IPR012677">
    <property type="entry name" value="Nucleotide-bd_a/b_plait_sf"/>
</dbReference>
<gene>
    <name evidence="4" type="ORF">CSSPJE1EN2_LOCUS18504</name>
</gene>
<dbReference type="Proteomes" id="UP001497522">
    <property type="component" value="Chromosome 5"/>
</dbReference>
<dbReference type="SUPFAM" id="SSF54928">
    <property type="entry name" value="RNA-binding domain, RBD"/>
    <property type="match status" value="1"/>
</dbReference>
<dbReference type="CDD" id="cd12417">
    <property type="entry name" value="RRM_SAFB_like"/>
    <property type="match status" value="1"/>
</dbReference>
<dbReference type="Pfam" id="PF00076">
    <property type="entry name" value="RRM_1"/>
    <property type="match status" value="1"/>
</dbReference>
<evidence type="ECO:0000256" key="2">
    <source>
        <dbReference type="SAM" id="MobiDB-lite"/>
    </source>
</evidence>
<dbReference type="PANTHER" id="PTHR48034">
    <property type="entry name" value="TRANSFORMER-2 SEX-DETERMINING PROTEIN-RELATED"/>
    <property type="match status" value="1"/>
</dbReference>
<dbReference type="Gene3D" id="3.30.70.330">
    <property type="match status" value="1"/>
</dbReference>
<feature type="compositionally biased region" description="Basic and acidic residues" evidence="2">
    <location>
        <begin position="208"/>
        <end position="229"/>
    </location>
</feature>
<feature type="region of interest" description="Disordered" evidence="2">
    <location>
        <begin position="77"/>
        <end position="98"/>
    </location>
</feature>
<evidence type="ECO:0000259" key="3">
    <source>
        <dbReference type="PROSITE" id="PS50102"/>
    </source>
</evidence>
<feature type="domain" description="RRM" evidence="3">
    <location>
        <begin position="104"/>
        <end position="182"/>
    </location>
</feature>
<protein>
    <recommendedName>
        <fullName evidence="3">RRM domain-containing protein</fullName>
    </recommendedName>
</protein>
<keyword evidence="5" id="KW-1185">Reference proteome</keyword>
<accession>A0ABP1BL27</accession>
<keyword evidence="1" id="KW-0694">RNA-binding</keyword>
<dbReference type="InterPro" id="IPR050441">
    <property type="entry name" value="RBM"/>
</dbReference>
<dbReference type="SMART" id="SM00360">
    <property type="entry name" value="RRM"/>
    <property type="match status" value="1"/>
</dbReference>
<evidence type="ECO:0000313" key="4">
    <source>
        <dbReference type="EMBL" id="CAK9876282.1"/>
    </source>
</evidence>
<feature type="region of interest" description="Disordered" evidence="2">
    <location>
        <begin position="179"/>
        <end position="306"/>
    </location>
</feature>
<evidence type="ECO:0000313" key="5">
    <source>
        <dbReference type="Proteomes" id="UP001497522"/>
    </source>
</evidence>
<dbReference type="InterPro" id="IPR000504">
    <property type="entry name" value="RRM_dom"/>
</dbReference>